<reference evidence="2" key="1">
    <citation type="submission" date="2022-11" db="UniProtKB">
        <authorList>
            <consortium name="WormBaseParasite"/>
        </authorList>
    </citation>
    <scope>IDENTIFICATION</scope>
</reference>
<evidence type="ECO:0000313" key="1">
    <source>
        <dbReference type="Proteomes" id="UP000887580"/>
    </source>
</evidence>
<name>A0AC35FLB3_9BILA</name>
<proteinExistence type="predicted"/>
<sequence>MAGLNAFANFGGSSSGSRASGPGGSSSSNNTGGPSSASSQAHSMFKTLRRLHGHNLENQGLNDLSEAFQNFITRAKFFSVGRLRRTWSHSAVEFMKYRRLLPMLVADEHNPGSVFDDFDAEPPSFSARTTTNRSKNEGKKVTVTNISPRVTSAQLQSFFRKFGKVSVCKIPTEEKKQSAYSTLPKKSLTRSQLAHVTFSKEEGALAALSAPAEELTFYGQQMSVTPYISMNRRRTISFNAQESAVPGPHFPPPPSSTPSEDAISRSSSVLSVSSNSTISSCVAVSNMQLDEFPTKILEQILSHCNCIDAIKYERVSKRFLEASIASWKYAYPKISFSTDPSLSRHFNSSNPLKNSSLKAILVRAGVYLKGLDLSDTTNVLSDKAIEDIAHLCPYLTELDISGIHASTTAFQSLSENLCNLQKLCYRDMRSTNEKLFWYLFKNCGINLKHVDLRGCTRLKGRCFKLCGMKLEEILLDGCTKVDDETIDDLCLKSGNIKILRLNGCGLITDSAISTIARHLNDLKEFSLAGDRFLNLTTEGLIPLLRIETIKKLEFDHNPLVTDELISKLVDSLPKLEKLSIAFSGNDTSLTEASLSQISKLTNLKELDLSGIAAINNKLFKTIISGCSNLTDIILRNCIYLGDSGIEELKNLQRLRHVDLSSCILVTAAPIQILVKHFKPQKGVIENITIVVGGTVCEPSQVRLRDTRIILDFNDYSATSLAAFRQIIGTKEASAERDSESQSDDEDDGFQILDAHRSFIVDALNAEDDFPLDQDEAIREWAEKEAKELGLTAASTSST</sequence>
<accession>A0AC35FLB3</accession>
<dbReference type="Proteomes" id="UP000887580">
    <property type="component" value="Unplaced"/>
</dbReference>
<organism evidence="1 2">
    <name type="scientific">Panagrolaimus sp. PS1159</name>
    <dbReference type="NCBI Taxonomy" id="55785"/>
    <lineage>
        <taxon>Eukaryota</taxon>
        <taxon>Metazoa</taxon>
        <taxon>Ecdysozoa</taxon>
        <taxon>Nematoda</taxon>
        <taxon>Chromadorea</taxon>
        <taxon>Rhabditida</taxon>
        <taxon>Tylenchina</taxon>
        <taxon>Panagrolaimomorpha</taxon>
        <taxon>Panagrolaimoidea</taxon>
        <taxon>Panagrolaimidae</taxon>
        <taxon>Panagrolaimus</taxon>
    </lineage>
</organism>
<protein>
    <submittedName>
        <fullName evidence="2">Uncharacterized protein</fullName>
    </submittedName>
</protein>
<evidence type="ECO:0000313" key="2">
    <source>
        <dbReference type="WBParaSite" id="PS1159_v2.g18747.t1"/>
    </source>
</evidence>
<dbReference type="WBParaSite" id="PS1159_v2.g18747.t1">
    <property type="protein sequence ID" value="PS1159_v2.g18747.t1"/>
    <property type="gene ID" value="PS1159_v2.g18747"/>
</dbReference>